<accession>A0A6A4GYA6</accession>
<feature type="compositionally biased region" description="Low complexity" evidence="1">
    <location>
        <begin position="255"/>
        <end position="272"/>
    </location>
</feature>
<dbReference type="AlphaFoldDB" id="A0A6A4GYA6"/>
<proteinExistence type="predicted"/>
<dbReference type="EMBL" id="ML769663">
    <property type="protein sequence ID" value="KAE9390290.1"/>
    <property type="molecule type" value="Genomic_DNA"/>
</dbReference>
<evidence type="ECO:0000256" key="1">
    <source>
        <dbReference type="SAM" id="MobiDB-lite"/>
    </source>
</evidence>
<keyword evidence="3" id="KW-1185">Reference proteome</keyword>
<feature type="region of interest" description="Disordered" evidence="1">
    <location>
        <begin position="235"/>
        <end position="272"/>
    </location>
</feature>
<evidence type="ECO:0000313" key="3">
    <source>
        <dbReference type="Proteomes" id="UP000799118"/>
    </source>
</evidence>
<gene>
    <name evidence="2" type="ORF">BT96DRAFT_351567</name>
</gene>
<evidence type="ECO:0000313" key="2">
    <source>
        <dbReference type="EMBL" id="KAE9390290.1"/>
    </source>
</evidence>
<sequence length="337" mass="37403">MIKYSTRKTLMLKNRVDKLSMAVFFPDRDTSNQEQPFSLTQDTKTLSSCASSRITTPTPILLERDRELVSTATVSVPQPESDSSYRITTSTASELVSTITVPAPQPELGFRFQSSEGSWSSSGSSSSSSDCALNDTFGHVVACRSHYESNEQIIQVQRNNGFKPSGIEPVVDVSGATIQTQVSRLPSVSDMPNESNEPSKITSLTNEFWDLQTKLSGMEERLAELLGELRCDTETSDSWDESYSDGRSDIQQPRIFPSSASASNSPISDSFSESSRTSDLHFDLHSACASLDFIRLERKRMEWILEDVKRECRKPMIVPALLELITIKTRRGGDSQV</sequence>
<dbReference type="Proteomes" id="UP000799118">
    <property type="component" value="Unassembled WGS sequence"/>
</dbReference>
<name>A0A6A4GYA6_9AGAR</name>
<organism evidence="2 3">
    <name type="scientific">Gymnopus androsaceus JB14</name>
    <dbReference type="NCBI Taxonomy" id="1447944"/>
    <lineage>
        <taxon>Eukaryota</taxon>
        <taxon>Fungi</taxon>
        <taxon>Dikarya</taxon>
        <taxon>Basidiomycota</taxon>
        <taxon>Agaricomycotina</taxon>
        <taxon>Agaricomycetes</taxon>
        <taxon>Agaricomycetidae</taxon>
        <taxon>Agaricales</taxon>
        <taxon>Marasmiineae</taxon>
        <taxon>Omphalotaceae</taxon>
        <taxon>Gymnopus</taxon>
    </lineage>
</organism>
<protein>
    <submittedName>
        <fullName evidence="2">Uncharacterized protein</fullName>
    </submittedName>
</protein>
<reference evidence="2" key="1">
    <citation type="journal article" date="2019" name="Environ. Microbiol.">
        <title>Fungal ecological strategies reflected in gene transcription - a case study of two litter decomposers.</title>
        <authorList>
            <person name="Barbi F."/>
            <person name="Kohler A."/>
            <person name="Barry K."/>
            <person name="Baskaran P."/>
            <person name="Daum C."/>
            <person name="Fauchery L."/>
            <person name="Ihrmark K."/>
            <person name="Kuo A."/>
            <person name="LaButti K."/>
            <person name="Lipzen A."/>
            <person name="Morin E."/>
            <person name="Grigoriev I.V."/>
            <person name="Henrissat B."/>
            <person name="Lindahl B."/>
            <person name="Martin F."/>
        </authorList>
    </citation>
    <scope>NUCLEOTIDE SEQUENCE</scope>
    <source>
        <strain evidence="2">JB14</strain>
    </source>
</reference>